<dbReference type="PANTHER" id="PTHR46781">
    <property type="entry name" value="ALPHA 1,4-GLYCOSYLTRANSFERASE FAMILY PROTEIN"/>
    <property type="match status" value="1"/>
</dbReference>
<dbReference type="InterPro" id="IPR007652">
    <property type="entry name" value="A1-4-GlycosylTfrase_dom"/>
</dbReference>
<proteinExistence type="predicted"/>
<dbReference type="InterPro" id="IPR044789">
    <property type="entry name" value="Put_A1-4-GlycosylTfrase_plant"/>
</dbReference>
<sequence length="65" mass="7525">MIFNEGHPLLYKFIQDLALTFDGNKWGHNGPYMVSRVVSRVTRKTWLKFHRLAAYSILSGGLEQD</sequence>
<dbReference type="Pfam" id="PF04572">
    <property type="entry name" value="Gb3_synth"/>
    <property type="match status" value="1"/>
</dbReference>
<dbReference type="EMBL" id="JACGWJ010000007">
    <property type="protein sequence ID" value="KAL0409599.1"/>
    <property type="molecule type" value="Genomic_DNA"/>
</dbReference>
<name>A0AAW2TXZ3_SESRA</name>
<organism evidence="2">
    <name type="scientific">Sesamum radiatum</name>
    <name type="common">Black benniseed</name>
    <dbReference type="NCBI Taxonomy" id="300843"/>
    <lineage>
        <taxon>Eukaryota</taxon>
        <taxon>Viridiplantae</taxon>
        <taxon>Streptophyta</taxon>
        <taxon>Embryophyta</taxon>
        <taxon>Tracheophyta</taxon>
        <taxon>Spermatophyta</taxon>
        <taxon>Magnoliopsida</taxon>
        <taxon>eudicotyledons</taxon>
        <taxon>Gunneridae</taxon>
        <taxon>Pentapetalae</taxon>
        <taxon>asterids</taxon>
        <taxon>lamiids</taxon>
        <taxon>Lamiales</taxon>
        <taxon>Pedaliaceae</taxon>
        <taxon>Sesamum</taxon>
    </lineage>
</organism>
<reference evidence="2" key="2">
    <citation type="journal article" date="2024" name="Plant">
        <title>Genomic evolution and insights into agronomic trait innovations of Sesamum species.</title>
        <authorList>
            <person name="Miao H."/>
            <person name="Wang L."/>
            <person name="Qu L."/>
            <person name="Liu H."/>
            <person name="Sun Y."/>
            <person name="Le M."/>
            <person name="Wang Q."/>
            <person name="Wei S."/>
            <person name="Zheng Y."/>
            <person name="Lin W."/>
            <person name="Duan Y."/>
            <person name="Cao H."/>
            <person name="Xiong S."/>
            <person name="Wang X."/>
            <person name="Wei L."/>
            <person name="Li C."/>
            <person name="Ma Q."/>
            <person name="Ju M."/>
            <person name="Zhao R."/>
            <person name="Li G."/>
            <person name="Mu C."/>
            <person name="Tian Q."/>
            <person name="Mei H."/>
            <person name="Zhang T."/>
            <person name="Gao T."/>
            <person name="Zhang H."/>
        </authorList>
    </citation>
    <scope>NUCLEOTIDE SEQUENCE</scope>
    <source>
        <strain evidence="2">G02</strain>
    </source>
</reference>
<dbReference type="AlphaFoldDB" id="A0AAW2TXZ3"/>
<reference evidence="2" key="1">
    <citation type="submission" date="2020-06" db="EMBL/GenBank/DDBJ databases">
        <authorList>
            <person name="Li T."/>
            <person name="Hu X."/>
            <person name="Zhang T."/>
            <person name="Song X."/>
            <person name="Zhang H."/>
            <person name="Dai N."/>
            <person name="Sheng W."/>
            <person name="Hou X."/>
            <person name="Wei L."/>
        </authorList>
    </citation>
    <scope>NUCLEOTIDE SEQUENCE</scope>
    <source>
        <strain evidence="2">G02</strain>
        <tissue evidence="2">Leaf</tissue>
    </source>
</reference>
<evidence type="ECO:0000313" key="2">
    <source>
        <dbReference type="EMBL" id="KAL0409599.1"/>
    </source>
</evidence>
<dbReference type="PANTHER" id="PTHR46781:SF5">
    <property type="entry name" value="ALPHA 1,4-GLYCOSYLTRANSFERASE FAMILY PROTEIN"/>
    <property type="match status" value="1"/>
</dbReference>
<gene>
    <name evidence="2" type="ORF">Sradi_1894300</name>
</gene>
<evidence type="ECO:0000259" key="1">
    <source>
        <dbReference type="Pfam" id="PF04572"/>
    </source>
</evidence>
<comment type="caution">
    <text evidence="2">The sequence shown here is derived from an EMBL/GenBank/DDBJ whole genome shotgun (WGS) entry which is preliminary data.</text>
</comment>
<feature type="domain" description="Alpha 1,4-glycosyltransferase" evidence="1">
    <location>
        <begin position="3"/>
        <end position="41"/>
    </location>
</feature>
<protein>
    <recommendedName>
        <fullName evidence="1">Alpha 1,4-glycosyltransferase domain-containing protein</fullName>
    </recommendedName>
</protein>
<accession>A0AAW2TXZ3</accession>